<dbReference type="RefSeq" id="WP_109672070.1">
    <property type="nucleotide sequence ID" value="NZ_QGDT01000001.1"/>
</dbReference>
<feature type="transmembrane region" description="Helical" evidence="1">
    <location>
        <begin position="114"/>
        <end position="136"/>
    </location>
</feature>
<name>A0A316BC19_9BACT</name>
<reference evidence="2 3" key="1">
    <citation type="submission" date="2018-03" db="EMBL/GenBank/DDBJ databases">
        <title>Genomic Encyclopedia of Archaeal and Bacterial Type Strains, Phase II (KMG-II): from individual species to whole genera.</title>
        <authorList>
            <person name="Goeker M."/>
        </authorList>
    </citation>
    <scope>NUCLEOTIDE SEQUENCE [LARGE SCALE GENOMIC DNA]</scope>
    <source>
        <strain evidence="2 3">DSM 100346</strain>
    </source>
</reference>
<keyword evidence="1" id="KW-0472">Membrane</keyword>
<accession>A0A316BC19</accession>
<evidence type="ECO:0000313" key="2">
    <source>
        <dbReference type="EMBL" id="PWJ60027.1"/>
    </source>
</evidence>
<organism evidence="2 3">
    <name type="scientific">Dyadobacter jejuensis</name>
    <dbReference type="NCBI Taxonomy" id="1082580"/>
    <lineage>
        <taxon>Bacteria</taxon>
        <taxon>Pseudomonadati</taxon>
        <taxon>Bacteroidota</taxon>
        <taxon>Cytophagia</taxon>
        <taxon>Cytophagales</taxon>
        <taxon>Spirosomataceae</taxon>
        <taxon>Dyadobacter</taxon>
    </lineage>
</organism>
<dbReference type="Proteomes" id="UP000245880">
    <property type="component" value="Unassembled WGS sequence"/>
</dbReference>
<evidence type="ECO:0000313" key="3">
    <source>
        <dbReference type="Proteomes" id="UP000245880"/>
    </source>
</evidence>
<keyword evidence="3" id="KW-1185">Reference proteome</keyword>
<protein>
    <submittedName>
        <fullName evidence="2">Uncharacterized protein DUF3592</fullName>
    </submittedName>
</protein>
<evidence type="ECO:0000256" key="1">
    <source>
        <dbReference type="SAM" id="Phobius"/>
    </source>
</evidence>
<dbReference type="OrthoDB" id="952978at2"/>
<feature type="transmembrane region" description="Helical" evidence="1">
    <location>
        <begin position="7"/>
        <end position="28"/>
    </location>
</feature>
<keyword evidence="1" id="KW-0812">Transmembrane</keyword>
<sequence>MEKGSAWFKNILLVMVGLALLGGGVYFLKDKMAFFVDSVPTEGEVVEVTTIKSRSRDYYYPVILFKASDGLSYTFTSETGTSAAFDYSKGDIINIRYLKEDPQTAKMNSFIELWALPMALLVAGLTVLLSGGNALYRKFKRA</sequence>
<proteinExistence type="predicted"/>
<gene>
    <name evidence="2" type="ORF">CLV98_101202</name>
</gene>
<dbReference type="AlphaFoldDB" id="A0A316BC19"/>
<keyword evidence="1" id="KW-1133">Transmembrane helix</keyword>
<comment type="caution">
    <text evidence="2">The sequence shown here is derived from an EMBL/GenBank/DDBJ whole genome shotgun (WGS) entry which is preliminary data.</text>
</comment>
<dbReference type="EMBL" id="QGDT01000001">
    <property type="protein sequence ID" value="PWJ60027.1"/>
    <property type="molecule type" value="Genomic_DNA"/>
</dbReference>